<accession>A0A239MGB7</accession>
<gene>
    <name evidence="5" type="ORF">SAMN05421640_0021</name>
</gene>
<organism evidence="5 6">
    <name type="scientific">Ekhidna lutea</name>
    <dbReference type="NCBI Taxonomy" id="447679"/>
    <lineage>
        <taxon>Bacteria</taxon>
        <taxon>Pseudomonadati</taxon>
        <taxon>Bacteroidota</taxon>
        <taxon>Cytophagia</taxon>
        <taxon>Cytophagales</taxon>
        <taxon>Reichenbachiellaceae</taxon>
        <taxon>Ekhidna</taxon>
    </lineage>
</organism>
<feature type="region of interest" description="Disordered" evidence="4">
    <location>
        <begin position="1"/>
        <end position="24"/>
    </location>
</feature>
<dbReference type="EMBL" id="FZPD01000012">
    <property type="protein sequence ID" value="SNT40998.1"/>
    <property type="molecule type" value="Genomic_DNA"/>
</dbReference>
<name>A0A239MGB7_EKHLU</name>
<evidence type="ECO:0000256" key="2">
    <source>
        <dbReference type="ARBA" id="ARBA00023043"/>
    </source>
</evidence>
<dbReference type="PROSITE" id="PS50088">
    <property type="entry name" value="ANK_REPEAT"/>
    <property type="match status" value="1"/>
</dbReference>
<dbReference type="PANTHER" id="PTHR24198">
    <property type="entry name" value="ANKYRIN REPEAT AND PROTEIN KINASE DOMAIN-CONTAINING PROTEIN"/>
    <property type="match status" value="1"/>
</dbReference>
<reference evidence="5 6" key="1">
    <citation type="submission" date="2017-06" db="EMBL/GenBank/DDBJ databases">
        <authorList>
            <person name="Kim H.J."/>
            <person name="Triplett B.A."/>
        </authorList>
    </citation>
    <scope>NUCLEOTIDE SEQUENCE [LARGE SCALE GENOMIC DNA]</scope>
    <source>
        <strain evidence="5 6">DSM 19307</strain>
    </source>
</reference>
<dbReference type="InterPro" id="IPR002110">
    <property type="entry name" value="Ankyrin_rpt"/>
</dbReference>
<evidence type="ECO:0000256" key="4">
    <source>
        <dbReference type="SAM" id="MobiDB-lite"/>
    </source>
</evidence>
<dbReference type="InterPro" id="IPR036770">
    <property type="entry name" value="Ankyrin_rpt-contain_sf"/>
</dbReference>
<keyword evidence="2 3" id="KW-0040">ANK repeat</keyword>
<dbReference type="SMART" id="SM00248">
    <property type="entry name" value="ANK"/>
    <property type="match status" value="7"/>
</dbReference>
<dbReference type="Gene3D" id="1.25.40.20">
    <property type="entry name" value="Ankyrin repeat-containing domain"/>
    <property type="match status" value="1"/>
</dbReference>
<dbReference type="Pfam" id="PF00023">
    <property type="entry name" value="Ank"/>
    <property type="match status" value="1"/>
</dbReference>
<dbReference type="SUPFAM" id="SSF48403">
    <property type="entry name" value="Ankyrin repeat"/>
    <property type="match status" value="1"/>
</dbReference>
<proteinExistence type="predicted"/>
<sequence length="377" mass="41507">MTKESANSEPLEQSNNVTSNDSITHKKELNKIPIEEQCAALLKEAVLSKDSLRIIQLIDSGCSVNPPDHVTESIYKYPLYWAINTHDVKLVRILLQNGANPAINPKQTLTPIKLATFINIPNEIFDELIKYDVNFNSYSQWDICETPLTCALSADRIDIAKKLVELGATLDPDSTNGYTSSLYAAASYRKWDFFEYLLEAGANPNARFTISTSGDCEPCPEGITVLNTVSRNLEAVKLLFEYGADPNIEDDFGYNLLEQIAIGSKPEIVQYLIDKGANPRGAINNAAAFQNFEVVKVLLENGADPNQSSNQYSSPLNATLSCCGNGINESGLEPRLRVAKLLLEYGAKPDPFTLTLAKRAGNESIKELLVAFGYKDI</sequence>
<keyword evidence="1" id="KW-0677">Repeat</keyword>
<feature type="repeat" description="ANK" evidence="3">
    <location>
        <begin position="278"/>
        <end position="310"/>
    </location>
</feature>
<evidence type="ECO:0000313" key="6">
    <source>
        <dbReference type="Proteomes" id="UP000198393"/>
    </source>
</evidence>
<keyword evidence="6" id="KW-1185">Reference proteome</keyword>
<evidence type="ECO:0000313" key="5">
    <source>
        <dbReference type="EMBL" id="SNT40998.1"/>
    </source>
</evidence>
<evidence type="ECO:0000256" key="3">
    <source>
        <dbReference type="PROSITE-ProRule" id="PRU00023"/>
    </source>
</evidence>
<dbReference type="Pfam" id="PF12796">
    <property type="entry name" value="Ank_2"/>
    <property type="match status" value="2"/>
</dbReference>
<dbReference type="AlphaFoldDB" id="A0A239MGB7"/>
<dbReference type="Proteomes" id="UP000198393">
    <property type="component" value="Unassembled WGS sequence"/>
</dbReference>
<protein>
    <submittedName>
        <fullName evidence="5">Ankyrin repeat</fullName>
    </submittedName>
</protein>
<feature type="compositionally biased region" description="Polar residues" evidence="4">
    <location>
        <begin position="1"/>
        <end position="22"/>
    </location>
</feature>
<dbReference type="RefSeq" id="WP_179213474.1">
    <property type="nucleotide sequence ID" value="NZ_FZPD01000012.1"/>
</dbReference>
<dbReference type="PANTHER" id="PTHR24198:SF165">
    <property type="entry name" value="ANKYRIN REPEAT-CONTAINING PROTEIN-RELATED"/>
    <property type="match status" value="1"/>
</dbReference>
<evidence type="ECO:0000256" key="1">
    <source>
        <dbReference type="ARBA" id="ARBA00022737"/>
    </source>
</evidence>